<evidence type="ECO:0000313" key="1">
    <source>
        <dbReference type="EMBL" id="CCF70952.1"/>
    </source>
</evidence>
<dbReference type="AlphaFoldDB" id="I2G7F0"/>
<organism evidence="1">
    <name type="scientific">Colletotrichum higginsianum</name>
    <dbReference type="NCBI Taxonomy" id="80884"/>
    <lineage>
        <taxon>Eukaryota</taxon>
        <taxon>Fungi</taxon>
        <taxon>Dikarya</taxon>
        <taxon>Ascomycota</taxon>
        <taxon>Pezizomycotina</taxon>
        <taxon>Sordariomycetes</taxon>
        <taxon>Hypocreomycetidae</taxon>
        <taxon>Glomerellales</taxon>
        <taxon>Glomerellaceae</taxon>
        <taxon>Colletotrichum</taxon>
        <taxon>Colletotrichum destructivum species complex</taxon>
    </lineage>
</organism>
<gene>
    <name evidence="1" type="primary">EC70</name>
</gene>
<accession>I2G7F0</accession>
<proteinExistence type="evidence at transcript level"/>
<protein>
    <submittedName>
        <fullName evidence="1">EC70 protein</fullName>
    </submittedName>
</protein>
<reference evidence="1" key="1">
    <citation type="journal article" date="2012" name="PLoS Pathog.">
        <title>Sequential delivery of host-induced virulence effectors by appressoria and intracellular hyphae of the phytopathogen Colletotrichum higginsianum.</title>
        <authorList>
            <person name="Kleemann J."/>
            <person name="Rincon-Rivera L.J."/>
            <person name="Takahara H."/>
            <person name="Neumann U."/>
            <person name="van Themaat E.V.L."/>
            <person name="van der Does H.C."/>
            <person name="Hacquard S."/>
            <person name="Stueber K."/>
            <person name="Will I."/>
            <person name="Schmalenbach W."/>
            <person name="Schmelzer E."/>
            <person name="O'Connell R."/>
        </authorList>
    </citation>
    <scope>NUCLEOTIDE SEQUENCE</scope>
    <source>
        <strain evidence="1">IMI349063A</strain>
        <tissue evidence="1">Infected leaf material</tissue>
    </source>
</reference>
<sequence>MPCRWLLSAFLSPPSRTCLTVYRDAVSPFSCLHPLQSVWVYLSDFVTIEPIPTTSSL</sequence>
<dbReference type="EMBL" id="HE651233">
    <property type="protein sequence ID" value="CCF70952.1"/>
    <property type="molecule type" value="mRNA"/>
</dbReference>
<reference evidence="1" key="2">
    <citation type="submission" date="2012-01" db="EMBL/GenBank/DDBJ databases">
        <authorList>
            <person name="Kleemann D."/>
        </authorList>
    </citation>
    <scope>NUCLEOTIDE SEQUENCE</scope>
    <source>
        <strain evidence="1">IMI349063A</strain>
        <tissue evidence="1">Infected leaf material</tissue>
    </source>
</reference>
<name>I2G7F0_9PEZI</name>